<organism evidence="3 4">
    <name type="scientific">Hermetia illucens</name>
    <name type="common">Black soldier fly</name>
    <dbReference type="NCBI Taxonomy" id="343691"/>
    <lineage>
        <taxon>Eukaryota</taxon>
        <taxon>Metazoa</taxon>
        <taxon>Ecdysozoa</taxon>
        <taxon>Arthropoda</taxon>
        <taxon>Hexapoda</taxon>
        <taxon>Insecta</taxon>
        <taxon>Pterygota</taxon>
        <taxon>Neoptera</taxon>
        <taxon>Endopterygota</taxon>
        <taxon>Diptera</taxon>
        <taxon>Brachycera</taxon>
        <taxon>Stratiomyomorpha</taxon>
        <taxon>Stratiomyidae</taxon>
        <taxon>Hermetiinae</taxon>
        <taxon>Hermetia</taxon>
    </lineage>
</organism>
<dbReference type="InterPro" id="IPR002109">
    <property type="entry name" value="Glutaredoxin"/>
</dbReference>
<dbReference type="PANTHER" id="PTHR46990:SF1">
    <property type="entry name" value="GLUTAREDOXIN DOMAIN-CONTAINING CYSTEINE-RICH PROTEIN 1"/>
    <property type="match status" value="1"/>
</dbReference>
<gene>
    <name evidence="3" type="ORF">HERILL_LOCUS12766</name>
</gene>
<dbReference type="PROSITE" id="PS51354">
    <property type="entry name" value="GLUTAREDOXIN_2"/>
    <property type="match status" value="1"/>
</dbReference>
<evidence type="ECO:0000256" key="1">
    <source>
        <dbReference type="SAM" id="MobiDB-lite"/>
    </source>
</evidence>
<feature type="domain" description="Glutaredoxin" evidence="2">
    <location>
        <begin position="704"/>
        <end position="771"/>
    </location>
</feature>
<feature type="region of interest" description="Disordered" evidence="1">
    <location>
        <begin position="482"/>
        <end position="512"/>
    </location>
</feature>
<dbReference type="OrthoDB" id="423313at2759"/>
<feature type="compositionally biased region" description="Polar residues" evidence="1">
    <location>
        <begin position="495"/>
        <end position="507"/>
    </location>
</feature>
<feature type="compositionally biased region" description="Low complexity" evidence="1">
    <location>
        <begin position="443"/>
        <end position="456"/>
    </location>
</feature>
<dbReference type="SUPFAM" id="SSF52833">
    <property type="entry name" value="Thioredoxin-like"/>
    <property type="match status" value="1"/>
</dbReference>
<reference evidence="3 4" key="1">
    <citation type="submission" date="2020-11" db="EMBL/GenBank/DDBJ databases">
        <authorList>
            <person name="Wallbank WR R."/>
            <person name="Pardo Diaz C."/>
            <person name="Kozak K."/>
            <person name="Martin S."/>
            <person name="Jiggins C."/>
            <person name="Moest M."/>
            <person name="Warren A I."/>
            <person name="Generalovic N T."/>
            <person name="Byers J.R.P. K."/>
            <person name="Montejo-Kovacevich G."/>
            <person name="Yen C E."/>
        </authorList>
    </citation>
    <scope>NUCLEOTIDE SEQUENCE [LARGE SCALE GENOMIC DNA]</scope>
</reference>
<dbReference type="PANTHER" id="PTHR46990">
    <property type="entry name" value="GLUTAREDOXIN DOMAIN-CONTAINING CYSTEINE-RICH PROTEIN 1"/>
    <property type="match status" value="1"/>
</dbReference>
<dbReference type="AlphaFoldDB" id="A0A7R8Z203"/>
<dbReference type="Proteomes" id="UP000594454">
    <property type="component" value="Chromosome 5"/>
</dbReference>
<dbReference type="EMBL" id="LR899013">
    <property type="protein sequence ID" value="CAD7090272.1"/>
    <property type="molecule type" value="Genomic_DNA"/>
</dbReference>
<accession>A0A7R8Z203</accession>
<dbReference type="Gene3D" id="3.40.30.10">
    <property type="entry name" value="Glutaredoxin"/>
    <property type="match status" value="1"/>
</dbReference>
<evidence type="ECO:0000313" key="4">
    <source>
        <dbReference type="Proteomes" id="UP000594454"/>
    </source>
</evidence>
<evidence type="ECO:0000313" key="3">
    <source>
        <dbReference type="EMBL" id="CAD7090272.1"/>
    </source>
</evidence>
<dbReference type="Pfam" id="PF23733">
    <property type="entry name" value="GRXCR1-2_C"/>
    <property type="match status" value="1"/>
</dbReference>
<dbReference type="GO" id="GO:0007605">
    <property type="term" value="P:sensory perception of sound"/>
    <property type="evidence" value="ECO:0007669"/>
    <property type="project" value="InterPro"/>
</dbReference>
<evidence type="ECO:0000259" key="2">
    <source>
        <dbReference type="Pfam" id="PF00462"/>
    </source>
</evidence>
<dbReference type="CDD" id="cd03031">
    <property type="entry name" value="GRX_GRX_like"/>
    <property type="match status" value="1"/>
</dbReference>
<proteinExistence type="predicted"/>
<dbReference type="InterPro" id="IPR036249">
    <property type="entry name" value="Thioredoxin-like_sf"/>
</dbReference>
<sequence length="949" mass="105817">MEITLNSTLPARMVSTTPLNGCNEDHQVACVPTILLHDSSKKGNKKSEETVHIPTKMVLANAVVSDSEQQQHYQPQQQQPVIFTTSGGKSCSSRIHVNRTECTSAVTESVSSSEKDFHVVKIQISPNFKNTSSNSNSSNASSIGINNNTIEIQSLNISNASGDHQDFSEITEQKDKLENTQVLSNDERSSTVVIGGDLYTNPASVKDSNSFEKSDLTSDLSIVQQPLKSPKVSIVSFISDDQQNKYLNEDRVDEDQCKLSVKSVSHKRNISQTFLNKSNDEISLLKQDPELSPKSTTLLTLPSNPLAVDQDIRENLTGITTKISSEKEDSPVLSTSFSDLSVLEEDIKQDKKEATLLTSSRSTEQSPSAVAPEEEETSIEVLNTHVIVDTSGIQTATITSNEMVQKPSGDLEVSNPTYLYYMMTSGQCSPSDTLDSGTCSDMENGGSNSNSTSESVTPPPLPKKMGPKLKMLHLKTGSIISEDHSSDEQGDQADQKSNGHTRTGSFTDSEESECSLSCDSLNSSEFARSISIPSPPHPPMIPTQDAIVAAISLLPDCLLRDIRDRKFTSKLETTPEILSDDFSKGLKIDEDQIRERNTTCVLITQDTTDNIAAPTCKFETDKFYKFHINEMDVTDDLVENKPKIFKDDETFAGYKDIHSGTSTIRSSKGTVRGVKNRVRNGIATFLQMQQTNVKNYKEKDSGKVVLYTTSMGIIRETYAKCANVKQILRTLLIKFEERDVFMSCEYQQEIKDRMQTDEIQVPQLFVEGQHIGDAATVERLNESGELRQMLKPYKSMSSSYTCQFCGGYRLLPCPSCNGSKKSVHRNHFTTEFVALKCMNCDEVGLMHKTTIEISSNFPRSKIWLQGDWNPVNPSNMSIHMHKHLTSFKSIRSKLNPRHEYRKTNNSRQIKTYSNIHTQTYKTIFGKFDLLLRVSPRNRLKFIDHPSLFL</sequence>
<keyword evidence="4" id="KW-1185">Reference proteome</keyword>
<feature type="region of interest" description="Disordered" evidence="1">
    <location>
        <begin position="353"/>
        <end position="378"/>
    </location>
</feature>
<dbReference type="Pfam" id="PF00462">
    <property type="entry name" value="Glutaredoxin"/>
    <property type="match status" value="1"/>
</dbReference>
<feature type="region of interest" description="Disordered" evidence="1">
    <location>
        <begin position="430"/>
        <end position="467"/>
    </location>
</feature>
<dbReference type="InParanoid" id="A0A7R8Z203"/>
<feature type="compositionally biased region" description="Polar residues" evidence="1">
    <location>
        <begin position="356"/>
        <end position="368"/>
    </location>
</feature>
<name>A0A7R8Z203_HERIL</name>
<dbReference type="InterPro" id="IPR042797">
    <property type="entry name" value="GRXCR1"/>
</dbReference>
<protein>
    <recommendedName>
        <fullName evidence="2">Glutaredoxin domain-containing protein</fullName>
    </recommendedName>
</protein>
<feature type="compositionally biased region" description="Polar residues" evidence="1">
    <location>
        <begin position="430"/>
        <end position="441"/>
    </location>
</feature>